<sequence>MDVNRDNFYDVLPQVLRDINEADYVAIDGEFSGILSFDKMNYFDTPAERYKRHYECDRHYMMVQAGLAMIRCTNHEENRYTLKAYNFYLFPENESDAFDFRSKTSSLQFLAANRFDFAQLFLKGIPFVCKTTYLEKLRTQPHSLSRRNNRQMVNGNTNEKKLDAMNSPKPSEIENMSDAELLSKSMTGFSEVIWKLQESGKPVIGHNLHMDILHIINQFFTPIPASYEDYKSIVRSLFPKLVDTKTIASSSIFQNIISNTALNAVYKTIREPSFPQCRFETPENFKYGTGEHEHTAGYDAMCTAVCMVKMMAFIAEKTEFKQNPVEHTLISKFTGKLFYMRSFDLKYSDLLNDDDLPDRSCVFYVTHPESCSTGNIKEFFSQWNLLSYDRFDTKTHIIGVSLKKDTVETMLTKMRTNDKNFVITPYAEFHSLDTSKIKIKELDHLLDVDPENRRSNKRPYVDRDATEPTPETPVISLEVTSDIIQKSSPATRSPTIEQLIEQKQKATGAKKPKLFDYDDEW</sequence>
<dbReference type="InterPro" id="IPR036397">
    <property type="entry name" value="RNaseH_sf"/>
</dbReference>
<dbReference type="GO" id="GO:1990432">
    <property type="term" value="P:siRNA 3'-end processing"/>
    <property type="evidence" value="ECO:0007669"/>
    <property type="project" value="TreeGrafter"/>
</dbReference>
<dbReference type="GO" id="GO:1990431">
    <property type="term" value="P:priRNA 3'-end processing"/>
    <property type="evidence" value="ECO:0007669"/>
    <property type="project" value="TreeGrafter"/>
</dbReference>
<feature type="compositionally biased region" description="Basic and acidic residues" evidence="2">
    <location>
        <begin position="450"/>
        <end position="466"/>
    </location>
</feature>
<dbReference type="PANTHER" id="PTHR15092">
    <property type="entry name" value="POLY A -SPECIFIC RIBONUCLEASE/TARGET OF EGR1, MEMBER 1"/>
    <property type="match status" value="1"/>
</dbReference>
<dbReference type="OrthoDB" id="1432093at2759"/>
<protein>
    <submittedName>
        <fullName evidence="3">Uncharacterized protein</fullName>
    </submittedName>
</protein>
<dbReference type="Pfam" id="PF04857">
    <property type="entry name" value="CAF1"/>
    <property type="match status" value="1"/>
</dbReference>
<evidence type="ECO:0000256" key="1">
    <source>
        <dbReference type="ARBA" id="ARBA00008372"/>
    </source>
</evidence>
<dbReference type="AlphaFoldDB" id="A0A813WWT4"/>
<evidence type="ECO:0000313" key="4">
    <source>
        <dbReference type="Proteomes" id="UP000663852"/>
    </source>
</evidence>
<dbReference type="InterPro" id="IPR051181">
    <property type="entry name" value="CAF1_poly(A)_ribonucleases"/>
</dbReference>
<feature type="region of interest" description="Disordered" evidence="2">
    <location>
        <begin position="502"/>
        <end position="521"/>
    </location>
</feature>
<dbReference type="GO" id="GO:0000289">
    <property type="term" value="P:nuclear-transcribed mRNA poly(A) tail shortening"/>
    <property type="evidence" value="ECO:0007669"/>
    <property type="project" value="TreeGrafter"/>
</dbReference>
<feature type="region of interest" description="Disordered" evidence="2">
    <location>
        <begin position="450"/>
        <end position="475"/>
    </location>
</feature>
<dbReference type="Gene3D" id="3.30.70.330">
    <property type="match status" value="1"/>
</dbReference>
<accession>A0A813WWT4</accession>
<dbReference type="EMBL" id="CAJNOJ010000024">
    <property type="protein sequence ID" value="CAF0859857.1"/>
    <property type="molecule type" value="Genomic_DNA"/>
</dbReference>
<dbReference type="InterPro" id="IPR012337">
    <property type="entry name" value="RNaseH-like_sf"/>
</dbReference>
<dbReference type="GO" id="GO:0005634">
    <property type="term" value="C:nucleus"/>
    <property type="evidence" value="ECO:0007669"/>
    <property type="project" value="TreeGrafter"/>
</dbReference>
<proteinExistence type="inferred from homology"/>
<dbReference type="GO" id="GO:0003723">
    <property type="term" value="F:RNA binding"/>
    <property type="evidence" value="ECO:0007669"/>
    <property type="project" value="TreeGrafter"/>
</dbReference>
<evidence type="ECO:0000313" key="3">
    <source>
        <dbReference type="EMBL" id="CAF0859857.1"/>
    </source>
</evidence>
<organism evidence="3 4">
    <name type="scientific">Adineta ricciae</name>
    <name type="common">Rotifer</name>
    <dbReference type="NCBI Taxonomy" id="249248"/>
    <lineage>
        <taxon>Eukaryota</taxon>
        <taxon>Metazoa</taxon>
        <taxon>Spiralia</taxon>
        <taxon>Gnathifera</taxon>
        <taxon>Rotifera</taxon>
        <taxon>Eurotatoria</taxon>
        <taxon>Bdelloidea</taxon>
        <taxon>Adinetida</taxon>
        <taxon>Adinetidae</taxon>
        <taxon>Adineta</taxon>
    </lineage>
</organism>
<comment type="similarity">
    <text evidence="1">Belongs to the CAF1 family.</text>
</comment>
<name>A0A813WWT4_ADIRI</name>
<dbReference type="SUPFAM" id="SSF53098">
    <property type="entry name" value="Ribonuclease H-like"/>
    <property type="match status" value="1"/>
</dbReference>
<comment type="caution">
    <text evidence="3">The sequence shown here is derived from an EMBL/GenBank/DDBJ whole genome shotgun (WGS) entry which is preliminary data.</text>
</comment>
<reference evidence="3" key="1">
    <citation type="submission" date="2021-02" db="EMBL/GenBank/DDBJ databases">
        <authorList>
            <person name="Nowell W R."/>
        </authorList>
    </citation>
    <scope>NUCLEOTIDE SEQUENCE</scope>
</reference>
<evidence type="ECO:0000256" key="2">
    <source>
        <dbReference type="SAM" id="MobiDB-lite"/>
    </source>
</evidence>
<dbReference type="InterPro" id="IPR006941">
    <property type="entry name" value="RNase_CAF1"/>
</dbReference>
<dbReference type="Gene3D" id="3.30.420.10">
    <property type="entry name" value="Ribonuclease H-like superfamily/Ribonuclease H"/>
    <property type="match status" value="1"/>
</dbReference>
<dbReference type="GO" id="GO:0000175">
    <property type="term" value="F:3'-5'-RNA exonuclease activity"/>
    <property type="evidence" value="ECO:0007669"/>
    <property type="project" value="TreeGrafter"/>
</dbReference>
<dbReference type="InterPro" id="IPR012677">
    <property type="entry name" value="Nucleotide-bd_a/b_plait_sf"/>
</dbReference>
<gene>
    <name evidence="3" type="ORF">EDS130_LOCUS7753</name>
</gene>
<dbReference type="PANTHER" id="PTHR15092:SF44">
    <property type="entry name" value="POLY(A)-SPECIFIC RIBONUCLEASE PARN"/>
    <property type="match status" value="1"/>
</dbReference>
<dbReference type="Proteomes" id="UP000663852">
    <property type="component" value="Unassembled WGS sequence"/>
</dbReference>